<sequence length="198" mass="22448">MREGKKAHGKKCLDWKIHRSRTARLCLIVPTEQGTVRLDKPQQLDQSIRNVASGRKEATDQTFSIIIPRARDRAQRKGRGLACDVTLVVVVNLQVVWVSWRPGRSVSKFQLFARLRSRSGRTLSPSIAERGTTWSGSSRRTRMSAPALHTLRSPLDLSTPTLHYEQIECSSRPVAQYRQQLANKHSLLRSLRYAAIPL</sequence>
<dbReference type="RefSeq" id="XP_040705998.1">
    <property type="nucleotide sequence ID" value="XM_040850075.1"/>
</dbReference>
<evidence type="ECO:0000313" key="1">
    <source>
        <dbReference type="EMBL" id="OJJ62192.1"/>
    </source>
</evidence>
<dbReference type="GeneID" id="63766148"/>
<name>A0A1L9TRY3_9EURO</name>
<reference evidence="2" key="1">
    <citation type="journal article" date="2017" name="Genome Biol.">
        <title>Comparative genomics reveals high biological diversity and specific adaptations in the industrially and medically important fungal genus Aspergillus.</title>
        <authorList>
            <person name="de Vries R.P."/>
            <person name="Riley R."/>
            <person name="Wiebenga A."/>
            <person name="Aguilar-Osorio G."/>
            <person name="Amillis S."/>
            <person name="Uchima C.A."/>
            <person name="Anderluh G."/>
            <person name="Asadollahi M."/>
            <person name="Askin M."/>
            <person name="Barry K."/>
            <person name="Battaglia E."/>
            <person name="Bayram O."/>
            <person name="Benocci T."/>
            <person name="Braus-Stromeyer S.A."/>
            <person name="Caldana C."/>
            <person name="Canovas D."/>
            <person name="Cerqueira G.C."/>
            <person name="Chen F."/>
            <person name="Chen W."/>
            <person name="Choi C."/>
            <person name="Clum A."/>
            <person name="Dos Santos R.A."/>
            <person name="Damasio A.R."/>
            <person name="Diallinas G."/>
            <person name="Emri T."/>
            <person name="Fekete E."/>
            <person name="Flipphi M."/>
            <person name="Freyberg S."/>
            <person name="Gallo A."/>
            <person name="Gournas C."/>
            <person name="Habgood R."/>
            <person name="Hainaut M."/>
            <person name="Harispe M.L."/>
            <person name="Henrissat B."/>
            <person name="Hilden K.S."/>
            <person name="Hope R."/>
            <person name="Hossain A."/>
            <person name="Karabika E."/>
            <person name="Karaffa L."/>
            <person name="Karanyi Z."/>
            <person name="Krasevec N."/>
            <person name="Kuo A."/>
            <person name="Kusch H."/>
            <person name="LaButti K."/>
            <person name="Lagendijk E.L."/>
            <person name="Lapidus A."/>
            <person name="Levasseur A."/>
            <person name="Lindquist E."/>
            <person name="Lipzen A."/>
            <person name="Logrieco A.F."/>
            <person name="MacCabe A."/>
            <person name="Maekelae M.R."/>
            <person name="Malavazi I."/>
            <person name="Melin P."/>
            <person name="Meyer V."/>
            <person name="Mielnichuk N."/>
            <person name="Miskei M."/>
            <person name="Molnar A.P."/>
            <person name="Mule G."/>
            <person name="Ngan C.Y."/>
            <person name="Orejas M."/>
            <person name="Orosz E."/>
            <person name="Ouedraogo J.P."/>
            <person name="Overkamp K.M."/>
            <person name="Park H.-S."/>
            <person name="Perrone G."/>
            <person name="Piumi F."/>
            <person name="Punt P.J."/>
            <person name="Ram A.F."/>
            <person name="Ramon A."/>
            <person name="Rauscher S."/>
            <person name="Record E."/>
            <person name="Riano-Pachon D.M."/>
            <person name="Robert V."/>
            <person name="Roehrig J."/>
            <person name="Ruller R."/>
            <person name="Salamov A."/>
            <person name="Salih N.S."/>
            <person name="Samson R.A."/>
            <person name="Sandor E."/>
            <person name="Sanguinetti M."/>
            <person name="Schuetze T."/>
            <person name="Sepcic K."/>
            <person name="Shelest E."/>
            <person name="Sherlock G."/>
            <person name="Sophianopoulou V."/>
            <person name="Squina F.M."/>
            <person name="Sun H."/>
            <person name="Susca A."/>
            <person name="Todd R.B."/>
            <person name="Tsang A."/>
            <person name="Unkles S.E."/>
            <person name="van de Wiele N."/>
            <person name="van Rossen-Uffink D."/>
            <person name="Oliveira J.V."/>
            <person name="Vesth T.C."/>
            <person name="Visser J."/>
            <person name="Yu J.-H."/>
            <person name="Zhou M."/>
            <person name="Andersen M.R."/>
            <person name="Archer D.B."/>
            <person name="Baker S.E."/>
            <person name="Benoit I."/>
            <person name="Brakhage A.A."/>
            <person name="Braus G.H."/>
            <person name="Fischer R."/>
            <person name="Frisvad J.C."/>
            <person name="Goldman G.H."/>
            <person name="Houbraken J."/>
            <person name="Oakley B."/>
            <person name="Pocsi I."/>
            <person name="Scazzocchio C."/>
            <person name="Seiboth B."/>
            <person name="vanKuyk P.A."/>
            <person name="Wortman J."/>
            <person name="Dyer P.S."/>
            <person name="Grigoriev I.V."/>
        </authorList>
    </citation>
    <scope>NUCLEOTIDE SEQUENCE [LARGE SCALE GENOMIC DNA]</scope>
    <source>
        <strain evidence="2">CBS 593.65</strain>
    </source>
</reference>
<organism evidence="1 2">
    <name type="scientific">Aspergillus sydowii CBS 593.65</name>
    <dbReference type="NCBI Taxonomy" id="1036612"/>
    <lineage>
        <taxon>Eukaryota</taxon>
        <taxon>Fungi</taxon>
        <taxon>Dikarya</taxon>
        <taxon>Ascomycota</taxon>
        <taxon>Pezizomycotina</taxon>
        <taxon>Eurotiomycetes</taxon>
        <taxon>Eurotiomycetidae</taxon>
        <taxon>Eurotiales</taxon>
        <taxon>Aspergillaceae</taxon>
        <taxon>Aspergillus</taxon>
        <taxon>Aspergillus subgen. Nidulantes</taxon>
    </lineage>
</organism>
<protein>
    <submittedName>
        <fullName evidence="1">Uncharacterized protein</fullName>
    </submittedName>
</protein>
<proteinExistence type="predicted"/>
<dbReference type="AlphaFoldDB" id="A0A1L9TRY3"/>
<keyword evidence="2" id="KW-1185">Reference proteome</keyword>
<dbReference type="VEuPathDB" id="FungiDB:ASPSYDRAFT_620980"/>
<dbReference type="Proteomes" id="UP000184356">
    <property type="component" value="Unassembled WGS sequence"/>
</dbReference>
<evidence type="ECO:0000313" key="2">
    <source>
        <dbReference type="Proteomes" id="UP000184356"/>
    </source>
</evidence>
<dbReference type="EMBL" id="KV878583">
    <property type="protein sequence ID" value="OJJ62192.1"/>
    <property type="molecule type" value="Genomic_DNA"/>
</dbReference>
<accession>A0A1L9TRY3</accession>
<gene>
    <name evidence="1" type="ORF">ASPSYDRAFT_620980</name>
</gene>